<evidence type="ECO:0000313" key="9">
    <source>
        <dbReference type="Proteomes" id="UP000663828"/>
    </source>
</evidence>
<dbReference type="Pfam" id="PF01129">
    <property type="entry name" value="ART"/>
    <property type="match status" value="1"/>
</dbReference>
<dbReference type="AlphaFoldDB" id="A0A816FRR6"/>
<dbReference type="Gene3D" id="1.25.40.20">
    <property type="entry name" value="Ankyrin repeat-containing domain"/>
    <property type="match status" value="1"/>
</dbReference>
<dbReference type="Gene3D" id="3.90.176.10">
    <property type="entry name" value="Toxin ADP-ribosyltransferase, Chain A, domain 1"/>
    <property type="match status" value="1"/>
</dbReference>
<evidence type="ECO:0000256" key="2">
    <source>
        <dbReference type="ARBA" id="ARBA00022676"/>
    </source>
</evidence>
<dbReference type="SUPFAM" id="SSF48403">
    <property type="entry name" value="Ankyrin repeat"/>
    <property type="match status" value="1"/>
</dbReference>
<evidence type="ECO:0000256" key="3">
    <source>
        <dbReference type="ARBA" id="ARBA00022679"/>
    </source>
</evidence>
<dbReference type="GO" id="GO:0106274">
    <property type="term" value="F:NAD+-protein-arginine ADP-ribosyltransferase activity"/>
    <property type="evidence" value="ECO:0007669"/>
    <property type="project" value="UniProtKB-EC"/>
</dbReference>
<comment type="caution">
    <text evidence="8">The sequence shown here is derived from an EMBL/GenBank/DDBJ whole genome shotgun (WGS) entry which is preliminary data.</text>
</comment>
<dbReference type="InterPro" id="IPR002110">
    <property type="entry name" value="Ankyrin_rpt"/>
</dbReference>
<dbReference type="EMBL" id="CAJNOR010012025">
    <property type="protein sequence ID" value="CAF1665220.1"/>
    <property type="molecule type" value="Genomic_DNA"/>
</dbReference>
<keyword evidence="2 6" id="KW-0328">Glycosyltransferase</keyword>
<protein>
    <recommendedName>
        <fullName evidence="6">NAD(P)(+)--arginine ADP-ribosyltransferase</fullName>
        <ecNumber evidence="6">2.4.2.31</ecNumber>
    </recommendedName>
    <alternativeName>
        <fullName evidence="6">Mono(ADP-ribosyl)transferase</fullName>
    </alternativeName>
</protein>
<evidence type="ECO:0000313" key="7">
    <source>
        <dbReference type="EMBL" id="CAF1232430.1"/>
    </source>
</evidence>
<reference evidence="8" key="1">
    <citation type="submission" date="2021-02" db="EMBL/GenBank/DDBJ databases">
        <authorList>
            <person name="Nowell W R."/>
        </authorList>
    </citation>
    <scope>NUCLEOTIDE SEQUENCE</scope>
</reference>
<accession>A0A816FRR6</accession>
<organism evidence="8 9">
    <name type="scientific">Adineta ricciae</name>
    <name type="common">Rotifer</name>
    <dbReference type="NCBI Taxonomy" id="249248"/>
    <lineage>
        <taxon>Eukaryota</taxon>
        <taxon>Metazoa</taxon>
        <taxon>Spiralia</taxon>
        <taxon>Gnathifera</taxon>
        <taxon>Rotifera</taxon>
        <taxon>Eurotatoria</taxon>
        <taxon>Bdelloidea</taxon>
        <taxon>Adinetida</taxon>
        <taxon>Adinetidae</taxon>
        <taxon>Adineta</taxon>
    </lineage>
</organism>
<proteinExistence type="inferred from homology"/>
<comment type="similarity">
    <text evidence="1 6">Belongs to the Arg-specific ADP-ribosyltransferase family.</text>
</comment>
<dbReference type="GO" id="GO:0016779">
    <property type="term" value="F:nucleotidyltransferase activity"/>
    <property type="evidence" value="ECO:0007669"/>
    <property type="project" value="UniProtKB-KW"/>
</dbReference>
<dbReference type="Proteomes" id="UP000663828">
    <property type="component" value="Unassembled WGS sequence"/>
</dbReference>
<evidence type="ECO:0000256" key="4">
    <source>
        <dbReference type="ARBA" id="ARBA00022695"/>
    </source>
</evidence>
<dbReference type="InterPro" id="IPR036770">
    <property type="entry name" value="Ankyrin_rpt-contain_sf"/>
</dbReference>
<comment type="catalytic activity">
    <reaction evidence="5 6">
        <text>L-arginyl-[protein] + NAD(+) = N(omega)-(ADP-D-ribosyl)-L-arginyl-[protein] + nicotinamide + H(+)</text>
        <dbReference type="Rhea" id="RHEA:19149"/>
        <dbReference type="Rhea" id="RHEA-COMP:10532"/>
        <dbReference type="Rhea" id="RHEA-COMP:15087"/>
        <dbReference type="ChEBI" id="CHEBI:15378"/>
        <dbReference type="ChEBI" id="CHEBI:17154"/>
        <dbReference type="ChEBI" id="CHEBI:29965"/>
        <dbReference type="ChEBI" id="CHEBI:57540"/>
        <dbReference type="ChEBI" id="CHEBI:142554"/>
        <dbReference type="EC" id="2.4.2.31"/>
    </reaction>
</comment>
<evidence type="ECO:0000313" key="8">
    <source>
        <dbReference type="EMBL" id="CAF1665220.1"/>
    </source>
</evidence>
<sequence length="375" mass="42798">MSAGAGDINWKKFYTACQNGDLNTVQLLLPTLNSDQLNKHGANKSTALHVASCHGYSGIVELLLQHPDIDHTLKDLEGRTPFKSALDDQIKQLFLKVAKCGTEDDYNRFIAKVDIEWHDTYPNAYRIAKDNHDFMEKWLTKIPLKKLLTEIQVGYLDPMKAELWELMKSDDHYADLAKYLREALDKNNPLPLIKMYTVETNFYRILNADLAKLGSDFRFTKSNAFLDKNYRDDIPPKGQGQYLLAAILINHDIFQSHHFTGKAYRGMKISSRQFSKYSIGSSIITRSFHSTSKDYNTARDFAKRVSSTPGGMAGRLQVLFIYHIKNPRTGLDIIEWSKHPDEEEILIAPFSAFKIIGVKRNHGSPSEIEFEECEA</sequence>
<dbReference type="InterPro" id="IPR000768">
    <property type="entry name" value="ART"/>
</dbReference>
<dbReference type="EMBL" id="CAJNOJ010000167">
    <property type="protein sequence ID" value="CAF1232430.1"/>
    <property type="molecule type" value="Genomic_DNA"/>
</dbReference>
<dbReference type="SUPFAM" id="SSF56399">
    <property type="entry name" value="ADP-ribosylation"/>
    <property type="match status" value="1"/>
</dbReference>
<evidence type="ECO:0000256" key="5">
    <source>
        <dbReference type="ARBA" id="ARBA00047597"/>
    </source>
</evidence>
<keyword evidence="3 6" id="KW-0808">Transferase</keyword>
<dbReference type="Proteomes" id="UP000663852">
    <property type="component" value="Unassembled WGS sequence"/>
</dbReference>
<keyword evidence="6" id="KW-0521">NADP</keyword>
<name>A0A816FRR6_ADIRI</name>
<keyword evidence="4" id="KW-0548">Nucleotidyltransferase</keyword>
<keyword evidence="6" id="KW-0520">NAD</keyword>
<evidence type="ECO:0000256" key="6">
    <source>
        <dbReference type="RuleBase" id="RU361228"/>
    </source>
</evidence>
<evidence type="ECO:0000256" key="1">
    <source>
        <dbReference type="ARBA" id="ARBA00009558"/>
    </source>
</evidence>
<gene>
    <name evidence="7" type="ORF">EDS130_LOCUS27006</name>
    <name evidence="8" type="ORF">XAT740_LOCUS57643</name>
</gene>
<dbReference type="EC" id="2.4.2.31" evidence="6"/>
<keyword evidence="9" id="KW-1185">Reference proteome</keyword>
<dbReference type="Pfam" id="PF12796">
    <property type="entry name" value="Ank_2"/>
    <property type="match status" value="1"/>
</dbReference>
<dbReference type="OrthoDB" id="194358at2759"/>